<protein>
    <submittedName>
        <fullName evidence="1">Fungal specific transcription factor</fullName>
    </submittedName>
</protein>
<evidence type="ECO:0000313" key="1">
    <source>
        <dbReference type="EMBL" id="KAL0932805.1"/>
    </source>
</evidence>
<reference evidence="1 2" key="1">
    <citation type="journal article" date="2020" name="Phytopathology">
        <title>Genome Sequence Resources of Colletotrichum truncatum, C. plurivorum, C. musicola, and C. sojae: Four Species Pathogenic to Soybean (Glycine max).</title>
        <authorList>
            <person name="Rogerio F."/>
            <person name="Boufleur T.R."/>
            <person name="Ciampi-Guillardi M."/>
            <person name="Sukno S.A."/>
            <person name="Thon M.R."/>
            <person name="Massola Junior N.S."/>
            <person name="Baroncelli R."/>
        </authorList>
    </citation>
    <scope>NUCLEOTIDE SEQUENCE [LARGE SCALE GENOMIC DNA]</scope>
    <source>
        <strain evidence="1 2">CMES1059</strain>
    </source>
</reference>
<comment type="caution">
    <text evidence="1">The sequence shown here is derived from an EMBL/GenBank/DDBJ whole genome shotgun (WGS) entry which is preliminary data.</text>
</comment>
<dbReference type="Proteomes" id="UP000805649">
    <property type="component" value="Unassembled WGS sequence"/>
</dbReference>
<proteinExistence type="predicted"/>
<gene>
    <name evidence="1" type="ORF">CTRU02_211768</name>
</gene>
<accession>A0ACC3YLL5</accession>
<name>A0ACC3YLL5_COLTU</name>
<evidence type="ECO:0000313" key="2">
    <source>
        <dbReference type="Proteomes" id="UP000805649"/>
    </source>
</evidence>
<keyword evidence="2" id="KW-1185">Reference proteome</keyword>
<organism evidence="1 2">
    <name type="scientific">Colletotrichum truncatum</name>
    <name type="common">Anthracnose fungus</name>
    <name type="synonym">Colletotrichum capsici</name>
    <dbReference type="NCBI Taxonomy" id="5467"/>
    <lineage>
        <taxon>Eukaryota</taxon>
        <taxon>Fungi</taxon>
        <taxon>Dikarya</taxon>
        <taxon>Ascomycota</taxon>
        <taxon>Pezizomycotina</taxon>
        <taxon>Sordariomycetes</taxon>
        <taxon>Hypocreomycetidae</taxon>
        <taxon>Glomerellales</taxon>
        <taxon>Glomerellaceae</taxon>
        <taxon>Colletotrichum</taxon>
        <taxon>Colletotrichum truncatum species complex</taxon>
    </lineage>
</organism>
<dbReference type="EMBL" id="VUJX02000008">
    <property type="protein sequence ID" value="KAL0932805.1"/>
    <property type="molecule type" value="Genomic_DNA"/>
</dbReference>
<sequence>MPKPSTPRQASSAIEPTRSYRSQKRHRPCDRCREMKLKCQRDEHPPCRRCQQSKVECTFVGRPSKRAPAQKSDRQRATTNESPPSSSAEIQASVIAVDETHPAPQSPSRASTIGPETYPRQDAPYTPFPHALTASPFVGAQPGHPTTQISQSLDLMEGHSAMLLGSSSGSDPWLLRHFRFDELGLRSFHKLHIRNAGGVPTVDKIPVHFLLSSDSLAGAVQPRSTDSRQKLDLLVPQSMGGRLVRLFHKHVFSMLPVISRTGLALVSEDTIPDLNVLTAMPTHLLAAIYGTALPFAMHDDQLAPLLAYDRVILDGIWDLEHSCLQEEMARPHLSVLQAALLYLHKKNEDQRRDAVTDTASVWPFMGTVAGLAHNLGLQLECRMMGLPAQEKRLRRRLWWMVYIQDKFLSLLVGRPPYIRKEEWDVSELDEFDFAPYGEIETSSARNAYPFRDMARLARVAETLQADLYSLKSCQKLAENLPGSIQAARPVFDALHAWRATIPAPEPYHARQEVGTGSSDSYNACVYLAYLTLIAYTWRALLRPAVRSPPPPQIIDVDAEPQMFPDTGFLFEDLSWDFSELPEIELQLEDGATDSSATIKELHQAAQSWAESLVQFIERLSSSHISGFWYSWSKYAFVVASNLLMLLLVQAPSSESGSRAKQVLEHWRLVLRNQSTVSSLFLLASTQLSQIYGVGLSQTFCLPLHVQDIL</sequence>